<feature type="transmembrane region" description="Helical" evidence="9">
    <location>
        <begin position="40"/>
        <end position="58"/>
    </location>
</feature>
<feature type="domain" description="Cation/H+ exchanger transmembrane" evidence="10">
    <location>
        <begin position="25"/>
        <end position="417"/>
    </location>
</feature>
<organism evidence="11">
    <name type="scientific">Unknown prokaryotic organism</name>
    <dbReference type="NCBI Taxonomy" id="2725"/>
    <lineage>
        <taxon>Bacteria</taxon>
        <taxon>environmental samples</taxon>
    </lineage>
</organism>
<feature type="transmembrane region" description="Helical" evidence="9">
    <location>
        <begin position="12"/>
        <end position="33"/>
    </location>
</feature>
<reference evidence="11" key="1">
    <citation type="journal article" date="2015" name="Front. Bioeng. Biotechnol.">
        <title>Functional Screening of Hydrolytic Activities Reveals an Extremely Thermostable Cellulase from a Deep-Sea Archaeon.</title>
        <authorList>
            <person name="Leis B."/>
            <person name="Heinze S."/>
            <person name="Angelov A."/>
            <person name="Pham V.T."/>
            <person name="Thurmer A."/>
            <person name="Jebbar M."/>
            <person name="Golyshin P.N."/>
            <person name="Streit W.R."/>
            <person name="Daniel R."/>
            <person name="Liebl W."/>
        </authorList>
    </citation>
    <scope>NUCLEOTIDE SEQUENCE</scope>
</reference>
<keyword evidence="2" id="KW-0813">Transport</keyword>
<feature type="transmembrane region" description="Helical" evidence="9">
    <location>
        <begin position="302"/>
        <end position="322"/>
    </location>
</feature>
<dbReference type="GO" id="GO:0015297">
    <property type="term" value="F:antiporter activity"/>
    <property type="evidence" value="ECO:0007669"/>
    <property type="project" value="UniProtKB-KW"/>
</dbReference>
<dbReference type="GO" id="GO:0005886">
    <property type="term" value="C:plasma membrane"/>
    <property type="evidence" value="ECO:0007669"/>
    <property type="project" value="UniProtKB-SubCell"/>
</dbReference>
<evidence type="ECO:0000259" key="10">
    <source>
        <dbReference type="Pfam" id="PF00999"/>
    </source>
</evidence>
<feature type="transmembrane region" description="Helical" evidence="9">
    <location>
        <begin position="401"/>
        <end position="421"/>
    </location>
</feature>
<keyword evidence="6 9" id="KW-1133">Transmembrane helix</keyword>
<feature type="transmembrane region" description="Helical" evidence="9">
    <location>
        <begin position="235"/>
        <end position="255"/>
    </location>
</feature>
<keyword evidence="4" id="KW-1003">Cell membrane</keyword>
<protein>
    <submittedName>
        <fullName evidence="11">Na+/H+ antiporter</fullName>
    </submittedName>
</protein>
<keyword evidence="7" id="KW-0406">Ion transport</keyword>
<dbReference type="InterPro" id="IPR038770">
    <property type="entry name" value="Na+/solute_symporter_sf"/>
</dbReference>
<evidence type="ECO:0000256" key="9">
    <source>
        <dbReference type="SAM" id="Phobius"/>
    </source>
</evidence>
<dbReference type="Gene3D" id="1.20.1530.20">
    <property type="match status" value="1"/>
</dbReference>
<feature type="transmembrane region" description="Helical" evidence="9">
    <location>
        <begin position="123"/>
        <end position="144"/>
    </location>
</feature>
<evidence type="ECO:0000256" key="5">
    <source>
        <dbReference type="ARBA" id="ARBA00022692"/>
    </source>
</evidence>
<evidence type="ECO:0000256" key="6">
    <source>
        <dbReference type="ARBA" id="ARBA00022989"/>
    </source>
</evidence>
<evidence type="ECO:0000256" key="7">
    <source>
        <dbReference type="ARBA" id="ARBA00023065"/>
    </source>
</evidence>
<feature type="transmembrane region" description="Helical" evidence="9">
    <location>
        <begin position="165"/>
        <end position="184"/>
    </location>
</feature>
<evidence type="ECO:0000256" key="8">
    <source>
        <dbReference type="ARBA" id="ARBA00023136"/>
    </source>
</evidence>
<keyword evidence="8 9" id="KW-0472">Membrane</keyword>
<keyword evidence="5 9" id="KW-0812">Transmembrane</keyword>
<feature type="transmembrane region" description="Helical" evidence="9">
    <location>
        <begin position="334"/>
        <end position="351"/>
    </location>
</feature>
<dbReference type="PANTHER" id="PTHR32507:SF0">
    <property type="entry name" value="NA(+)_H(+) ANTIPORTER 2-RELATED"/>
    <property type="match status" value="1"/>
</dbReference>
<dbReference type="EMBL" id="LN850140">
    <property type="protein sequence ID" value="CRL09148.1"/>
    <property type="molecule type" value="Genomic_DNA"/>
</dbReference>
<sequence length="449" mass="49395">MGAQGGESMVAIEVAAELLVAVLILGVLAMVIGRKLNISYVPLFILLGILIGPLFELIPRSFSHELFEYLRVFGLVIILFTEGHNLSWRLLKRNSTTILLLDTVGVLLTALLAGWFFSWLFDAPFLVGFLFGAIISATDPATLIPLFRQYRVEQDIETTIVTESIFNDPLGIVLTTVAIAMLYPDAVSQVFAFFSGHVGIYGASILYFLYELLASILVGVAMGFFGYWFIKKAEIFEFPEIEIFALGLAFLTFLIGEKLDASGYLAATVAGLVLGNFKVLGRFRSLAVMENVLKAVSLEVDFNESLSAIATLFIFFLLGASLDLGIFTGNLVKGLLVAYFIMLVARPIAALPILKRWGFRRYLFISLEGPRGIVPSALASLPLALATKYGDGTLTVHWGEVILAVTVITVFASIVTETLWLPVLKRVLLETETVEDRIRKMQARKARKS</sequence>
<dbReference type="PANTHER" id="PTHR32507">
    <property type="entry name" value="NA(+)/H(+) ANTIPORTER 1"/>
    <property type="match status" value="1"/>
</dbReference>
<name>A0A0F7YX33_UNKP</name>
<gene>
    <name evidence="11" type="primary">HA-cmc-1-24</name>
</gene>
<keyword evidence="3" id="KW-0050">Antiport</keyword>
<evidence type="ECO:0000256" key="3">
    <source>
        <dbReference type="ARBA" id="ARBA00022449"/>
    </source>
</evidence>
<dbReference type="AlphaFoldDB" id="A0A0F7YX33"/>
<evidence type="ECO:0000313" key="11">
    <source>
        <dbReference type="EMBL" id="CRL09148.1"/>
    </source>
</evidence>
<feature type="transmembrane region" description="Helical" evidence="9">
    <location>
        <begin position="204"/>
        <end position="228"/>
    </location>
</feature>
<dbReference type="GO" id="GO:1902600">
    <property type="term" value="P:proton transmembrane transport"/>
    <property type="evidence" value="ECO:0007669"/>
    <property type="project" value="InterPro"/>
</dbReference>
<proteinExistence type="predicted"/>
<evidence type="ECO:0000256" key="4">
    <source>
        <dbReference type="ARBA" id="ARBA00022475"/>
    </source>
</evidence>
<feature type="transmembrane region" description="Helical" evidence="9">
    <location>
        <begin position="70"/>
        <end position="91"/>
    </location>
</feature>
<evidence type="ECO:0000256" key="2">
    <source>
        <dbReference type="ARBA" id="ARBA00022448"/>
    </source>
</evidence>
<dbReference type="InterPro" id="IPR006153">
    <property type="entry name" value="Cation/H_exchanger_TM"/>
</dbReference>
<dbReference type="Pfam" id="PF00999">
    <property type="entry name" value="Na_H_Exchanger"/>
    <property type="match status" value="1"/>
</dbReference>
<accession>A0A0F7YX33</accession>
<comment type="subcellular location">
    <subcellularLocation>
        <location evidence="1">Cell membrane</location>
        <topology evidence="1">Multi-pass membrane protein</topology>
    </subcellularLocation>
</comment>
<evidence type="ECO:0000256" key="1">
    <source>
        <dbReference type="ARBA" id="ARBA00004651"/>
    </source>
</evidence>
<feature type="transmembrane region" description="Helical" evidence="9">
    <location>
        <begin position="98"/>
        <end position="117"/>
    </location>
</feature>